<keyword evidence="7" id="KW-1185">Reference proteome</keyword>
<dbReference type="PRINTS" id="PR00455">
    <property type="entry name" value="HTHTETR"/>
</dbReference>
<dbReference type="Pfam" id="PF00440">
    <property type="entry name" value="TetR_N"/>
    <property type="match status" value="1"/>
</dbReference>
<dbReference type="SUPFAM" id="SSF48498">
    <property type="entry name" value="Tetracyclin repressor-like, C-terminal domain"/>
    <property type="match status" value="1"/>
</dbReference>
<comment type="caution">
    <text evidence="6">The sequence shown here is derived from an EMBL/GenBank/DDBJ whole genome shotgun (WGS) entry which is preliminary data.</text>
</comment>
<feature type="domain" description="HTH tetR-type" evidence="5">
    <location>
        <begin position="26"/>
        <end position="86"/>
    </location>
</feature>
<evidence type="ECO:0000256" key="4">
    <source>
        <dbReference type="PROSITE-ProRule" id="PRU00335"/>
    </source>
</evidence>
<evidence type="ECO:0000256" key="2">
    <source>
        <dbReference type="ARBA" id="ARBA00023125"/>
    </source>
</evidence>
<sequence>MTDRAGSSGDVIPLRRGAGGGVILDGAVRDRLLDATDRLVQQIGSGKTSMADVARGAGVSRGTLYRYFESREVLLDALSNRGADRFFAEAAALMEPQPTLSARLGALSELMVRAIHPDVDDPEANRVAMVRMLGTQGAHALVRTARLLRPFLESARRNGEVRSDLDVADASEWLARIILSFTVFQASIAYTADDPASVASFVQRYAIDGLT</sequence>
<dbReference type="InterPro" id="IPR001647">
    <property type="entry name" value="HTH_TetR"/>
</dbReference>
<dbReference type="Proteomes" id="UP001501676">
    <property type="component" value="Unassembled WGS sequence"/>
</dbReference>
<proteinExistence type="predicted"/>
<evidence type="ECO:0000256" key="1">
    <source>
        <dbReference type="ARBA" id="ARBA00023015"/>
    </source>
</evidence>
<dbReference type="PANTHER" id="PTHR30055">
    <property type="entry name" value="HTH-TYPE TRANSCRIPTIONAL REGULATOR RUTR"/>
    <property type="match status" value="1"/>
</dbReference>
<protein>
    <submittedName>
        <fullName evidence="6">TetR/AcrR family transcriptional regulator</fullName>
    </submittedName>
</protein>
<gene>
    <name evidence="6" type="ORF">GCM10020369_36030</name>
</gene>
<dbReference type="InterPro" id="IPR009057">
    <property type="entry name" value="Homeodomain-like_sf"/>
</dbReference>
<keyword evidence="1" id="KW-0805">Transcription regulation</keyword>
<evidence type="ECO:0000256" key="3">
    <source>
        <dbReference type="ARBA" id="ARBA00023163"/>
    </source>
</evidence>
<keyword evidence="3" id="KW-0804">Transcription</keyword>
<dbReference type="InterPro" id="IPR050109">
    <property type="entry name" value="HTH-type_TetR-like_transc_reg"/>
</dbReference>
<evidence type="ECO:0000313" key="7">
    <source>
        <dbReference type="Proteomes" id="UP001501676"/>
    </source>
</evidence>
<dbReference type="RefSeq" id="WP_345729281.1">
    <property type="nucleotide sequence ID" value="NZ_BAAAYN010000023.1"/>
</dbReference>
<feature type="DNA-binding region" description="H-T-H motif" evidence="4">
    <location>
        <begin position="49"/>
        <end position="68"/>
    </location>
</feature>
<dbReference type="PANTHER" id="PTHR30055:SF234">
    <property type="entry name" value="HTH-TYPE TRANSCRIPTIONAL REGULATOR BETI"/>
    <property type="match status" value="1"/>
</dbReference>
<dbReference type="EMBL" id="BAAAYN010000023">
    <property type="protein sequence ID" value="GAA3388726.1"/>
    <property type="molecule type" value="Genomic_DNA"/>
</dbReference>
<dbReference type="PROSITE" id="PS50977">
    <property type="entry name" value="HTH_TETR_2"/>
    <property type="match status" value="1"/>
</dbReference>
<dbReference type="InterPro" id="IPR036271">
    <property type="entry name" value="Tet_transcr_reg_TetR-rel_C_sf"/>
</dbReference>
<accession>A0ABP6T030</accession>
<keyword evidence="2 4" id="KW-0238">DNA-binding</keyword>
<organism evidence="6 7">
    <name type="scientific">Cryptosporangium minutisporangium</name>
    <dbReference type="NCBI Taxonomy" id="113569"/>
    <lineage>
        <taxon>Bacteria</taxon>
        <taxon>Bacillati</taxon>
        <taxon>Actinomycetota</taxon>
        <taxon>Actinomycetes</taxon>
        <taxon>Cryptosporangiales</taxon>
        <taxon>Cryptosporangiaceae</taxon>
        <taxon>Cryptosporangium</taxon>
    </lineage>
</organism>
<dbReference type="Gene3D" id="1.10.357.10">
    <property type="entry name" value="Tetracycline Repressor, domain 2"/>
    <property type="match status" value="1"/>
</dbReference>
<dbReference type="SUPFAM" id="SSF46689">
    <property type="entry name" value="Homeodomain-like"/>
    <property type="match status" value="1"/>
</dbReference>
<name>A0ABP6T030_9ACTN</name>
<evidence type="ECO:0000259" key="5">
    <source>
        <dbReference type="PROSITE" id="PS50977"/>
    </source>
</evidence>
<evidence type="ECO:0000313" key="6">
    <source>
        <dbReference type="EMBL" id="GAA3388726.1"/>
    </source>
</evidence>
<reference evidence="7" key="1">
    <citation type="journal article" date="2019" name="Int. J. Syst. Evol. Microbiol.">
        <title>The Global Catalogue of Microorganisms (GCM) 10K type strain sequencing project: providing services to taxonomists for standard genome sequencing and annotation.</title>
        <authorList>
            <consortium name="The Broad Institute Genomics Platform"/>
            <consortium name="The Broad Institute Genome Sequencing Center for Infectious Disease"/>
            <person name="Wu L."/>
            <person name="Ma J."/>
        </authorList>
    </citation>
    <scope>NUCLEOTIDE SEQUENCE [LARGE SCALE GENOMIC DNA]</scope>
    <source>
        <strain evidence="7">JCM 9458</strain>
    </source>
</reference>